<evidence type="ECO:0000256" key="3">
    <source>
        <dbReference type="ARBA" id="ARBA00006347"/>
    </source>
</evidence>
<feature type="chain" id="PRO_5044533266" description="Protein disulfide-isomerase" evidence="13">
    <location>
        <begin position="22"/>
        <end position="491"/>
    </location>
</feature>
<dbReference type="EMBL" id="JBGFUD010004613">
    <property type="protein sequence ID" value="MFH4979771.1"/>
    <property type="molecule type" value="Genomic_DNA"/>
</dbReference>
<dbReference type="Proteomes" id="UP001608902">
    <property type="component" value="Unassembled WGS sequence"/>
</dbReference>
<dbReference type="EC" id="5.3.4.1" evidence="4 13"/>
<comment type="subcellular location">
    <subcellularLocation>
        <location evidence="2">Endoplasmic reticulum lumen</location>
    </subcellularLocation>
</comment>
<evidence type="ECO:0000256" key="11">
    <source>
        <dbReference type="PIRSR" id="PIRSR605792-51"/>
    </source>
</evidence>
<dbReference type="Pfam" id="PF13848">
    <property type="entry name" value="Thioredoxin_6"/>
    <property type="match status" value="1"/>
</dbReference>
<keyword evidence="9 13" id="KW-0413">Isomerase</keyword>
<evidence type="ECO:0000256" key="1">
    <source>
        <dbReference type="ARBA" id="ARBA00001182"/>
    </source>
</evidence>
<dbReference type="FunFam" id="3.40.30.10:FF:000045">
    <property type="entry name" value="Disulfide-isomerase A3"/>
    <property type="match status" value="1"/>
</dbReference>
<dbReference type="PANTHER" id="PTHR18929:SF132">
    <property type="entry name" value="PROTEIN DISULFIDE-ISOMERASE A3"/>
    <property type="match status" value="1"/>
</dbReference>
<sequence length="491" mass="55692">MSAFHLLLLFASIILCSVADADVVATLKDDDFDSILEEHELALVKFFAPWCGHCKRLKPEFEKAAKKLRGDDPPVFLAEVDCTDVKETCKRFDVSGYPTMKIFRNGVFEKDYDGPREAEGIVSHMRALTGPSSKPLNTMEEFKAFTSSDESVVIGFFEADSKLKDSYEKVTNTERDRFRFGTVTNKDIIAAEGFNDDIIVYVPKKLHNKFEENKFQYVGNYDTDKIKEFLVKESNGLCGVRTAGNSYQFEELPLFVAYYKVDYELNAKGSHYWRNRVLRVAKKFKRNAHFAVSNKDDFTQEIKEFGLEDRIGSDTPIVAALTKDGKFPMNMEFSSENLEKFVNDVLAGKAQSYLKSEPEPESQAGPVKVIVAKTFKKEIMESGKDVLMEFYAPWCGHCKELAPKYDELGEKLAKEDVIIAKMDATANDIPTPFSVKGYPTLYWVPKSDPQHPVLYTGAREVKDFIKFIAEHATDGLKGYTKEGKKKKKSEL</sequence>
<dbReference type="GO" id="GO:0003756">
    <property type="term" value="F:protein disulfide isomerase activity"/>
    <property type="evidence" value="ECO:0007669"/>
    <property type="project" value="UniProtKB-EC"/>
</dbReference>
<dbReference type="CDD" id="cd03073">
    <property type="entry name" value="PDI_b'_ERp72_ERp57"/>
    <property type="match status" value="1"/>
</dbReference>
<evidence type="ECO:0000313" key="16">
    <source>
        <dbReference type="Proteomes" id="UP001608902"/>
    </source>
</evidence>
<dbReference type="FunFam" id="3.40.30.10:FF:000303">
    <property type="entry name" value="Protein disulfide-isomerase"/>
    <property type="match status" value="1"/>
</dbReference>
<dbReference type="FunFam" id="3.40.30.10:FF:000077">
    <property type="entry name" value="Protein disulfide-isomerase"/>
    <property type="match status" value="1"/>
</dbReference>
<dbReference type="SUPFAM" id="SSF52833">
    <property type="entry name" value="Thioredoxin-like"/>
    <property type="match status" value="3"/>
</dbReference>
<dbReference type="GO" id="GO:0005788">
    <property type="term" value="C:endoplasmic reticulum lumen"/>
    <property type="evidence" value="ECO:0007669"/>
    <property type="project" value="UniProtKB-SubCell"/>
</dbReference>
<comment type="similarity">
    <text evidence="3 12">Belongs to the protein disulfide isomerase family.</text>
</comment>
<organism evidence="15 16">
    <name type="scientific">Gnathostoma spinigerum</name>
    <dbReference type="NCBI Taxonomy" id="75299"/>
    <lineage>
        <taxon>Eukaryota</taxon>
        <taxon>Metazoa</taxon>
        <taxon>Ecdysozoa</taxon>
        <taxon>Nematoda</taxon>
        <taxon>Chromadorea</taxon>
        <taxon>Rhabditida</taxon>
        <taxon>Spirurina</taxon>
        <taxon>Gnathostomatomorpha</taxon>
        <taxon>Gnathostomatoidea</taxon>
        <taxon>Gnathostomatidae</taxon>
        <taxon>Gnathostoma</taxon>
    </lineage>
</organism>
<dbReference type="InterPro" id="IPR013766">
    <property type="entry name" value="Thioredoxin_domain"/>
</dbReference>
<dbReference type="PANTHER" id="PTHR18929">
    <property type="entry name" value="PROTEIN DISULFIDE ISOMERASE"/>
    <property type="match status" value="1"/>
</dbReference>
<evidence type="ECO:0000256" key="10">
    <source>
        <dbReference type="ARBA" id="ARBA00023284"/>
    </source>
</evidence>
<dbReference type="InterPro" id="IPR005792">
    <property type="entry name" value="Prot_disulphide_isomerase"/>
</dbReference>
<dbReference type="NCBIfam" id="TIGR01130">
    <property type="entry name" value="ER_PDI_fam"/>
    <property type="match status" value="1"/>
</dbReference>
<feature type="disulfide bond" description="Redox-active" evidence="11">
    <location>
        <begin position="395"/>
        <end position="398"/>
    </location>
</feature>
<dbReference type="NCBIfam" id="TIGR01126">
    <property type="entry name" value="pdi_dom"/>
    <property type="match status" value="2"/>
</dbReference>
<keyword evidence="8 11" id="KW-1015">Disulfide bond</keyword>
<keyword evidence="10 11" id="KW-0676">Redox-active center</keyword>
<feature type="signal peptide" evidence="13">
    <location>
        <begin position="1"/>
        <end position="21"/>
    </location>
</feature>
<evidence type="ECO:0000256" key="2">
    <source>
        <dbReference type="ARBA" id="ARBA00004319"/>
    </source>
</evidence>
<dbReference type="InterPro" id="IPR005788">
    <property type="entry name" value="PDI_thioredoxin-like_dom"/>
</dbReference>
<name>A0ABD6EKK5_9BILA</name>
<dbReference type="CDD" id="cd02995">
    <property type="entry name" value="PDI_a_PDI_a'_C"/>
    <property type="match status" value="1"/>
</dbReference>
<dbReference type="Pfam" id="PF00085">
    <property type="entry name" value="Thioredoxin"/>
    <property type="match status" value="2"/>
</dbReference>
<dbReference type="InterPro" id="IPR017937">
    <property type="entry name" value="Thioredoxin_CS"/>
</dbReference>
<feature type="domain" description="Thioredoxin" evidence="14">
    <location>
        <begin position="309"/>
        <end position="473"/>
    </location>
</feature>
<evidence type="ECO:0000256" key="8">
    <source>
        <dbReference type="ARBA" id="ARBA00023157"/>
    </source>
</evidence>
<dbReference type="PROSITE" id="PS00194">
    <property type="entry name" value="THIOREDOXIN_1"/>
    <property type="match status" value="2"/>
</dbReference>
<accession>A0ABD6EKK5</accession>
<reference evidence="15 16" key="1">
    <citation type="submission" date="2024-08" db="EMBL/GenBank/DDBJ databases">
        <title>Gnathostoma spinigerum genome.</title>
        <authorList>
            <person name="Gonzalez-Bertolin B."/>
            <person name="Monzon S."/>
            <person name="Zaballos A."/>
            <person name="Jimenez P."/>
            <person name="Dekumyoy P."/>
            <person name="Varona S."/>
            <person name="Cuesta I."/>
            <person name="Sumanam S."/>
            <person name="Adisakwattana P."/>
            <person name="Gasser R.B."/>
            <person name="Hernandez-Gonzalez A."/>
            <person name="Young N.D."/>
            <person name="Perteguer M.J."/>
        </authorList>
    </citation>
    <scope>NUCLEOTIDE SEQUENCE [LARGE SCALE GENOMIC DNA]</scope>
    <source>
        <strain evidence="15">AL3</strain>
        <tissue evidence="15">Liver</tissue>
    </source>
</reference>
<dbReference type="PRINTS" id="PR00421">
    <property type="entry name" value="THIOREDOXIN"/>
</dbReference>
<proteinExistence type="inferred from homology"/>
<feature type="domain" description="Thioredoxin" evidence="14">
    <location>
        <begin position="4"/>
        <end position="130"/>
    </location>
</feature>
<evidence type="ECO:0000313" key="15">
    <source>
        <dbReference type="EMBL" id="MFH4979771.1"/>
    </source>
</evidence>
<evidence type="ECO:0000256" key="5">
    <source>
        <dbReference type="ARBA" id="ARBA00022729"/>
    </source>
</evidence>
<gene>
    <name evidence="15" type="ORF">AB6A40_006480</name>
</gene>
<evidence type="ECO:0000259" key="14">
    <source>
        <dbReference type="PROSITE" id="PS51352"/>
    </source>
</evidence>
<feature type="disulfide bond" description="Redox-active" evidence="11">
    <location>
        <begin position="51"/>
        <end position="54"/>
    </location>
</feature>
<evidence type="ECO:0000256" key="12">
    <source>
        <dbReference type="RuleBase" id="RU004208"/>
    </source>
</evidence>
<evidence type="ECO:0000256" key="4">
    <source>
        <dbReference type="ARBA" id="ARBA00012723"/>
    </source>
</evidence>
<dbReference type="CDD" id="cd02961">
    <property type="entry name" value="PDI_a_family"/>
    <property type="match status" value="1"/>
</dbReference>
<dbReference type="PROSITE" id="PS51352">
    <property type="entry name" value="THIOREDOXIN_2"/>
    <property type="match status" value="2"/>
</dbReference>
<evidence type="ECO:0000256" key="13">
    <source>
        <dbReference type="RuleBase" id="RU361130"/>
    </source>
</evidence>
<dbReference type="AlphaFoldDB" id="A0ABD6EKK5"/>
<evidence type="ECO:0000256" key="9">
    <source>
        <dbReference type="ARBA" id="ARBA00023235"/>
    </source>
</evidence>
<keyword evidence="7" id="KW-0256">Endoplasmic reticulum</keyword>
<evidence type="ECO:0000256" key="6">
    <source>
        <dbReference type="ARBA" id="ARBA00022737"/>
    </source>
</evidence>
<keyword evidence="5 13" id="KW-0732">Signal</keyword>
<comment type="catalytic activity">
    <reaction evidence="1 13">
        <text>Catalyzes the rearrangement of -S-S- bonds in proteins.</text>
        <dbReference type="EC" id="5.3.4.1"/>
    </reaction>
</comment>
<evidence type="ECO:0000256" key="7">
    <source>
        <dbReference type="ARBA" id="ARBA00022824"/>
    </source>
</evidence>
<dbReference type="Gene3D" id="3.40.30.10">
    <property type="entry name" value="Glutaredoxin"/>
    <property type="match status" value="4"/>
</dbReference>
<comment type="caution">
    <text evidence="15">The sequence shown here is derived from an EMBL/GenBank/DDBJ whole genome shotgun (WGS) entry which is preliminary data.</text>
</comment>
<keyword evidence="6" id="KW-0677">Repeat</keyword>
<keyword evidence="16" id="KW-1185">Reference proteome</keyword>
<protein>
    <recommendedName>
        <fullName evidence="4 13">Protein disulfide-isomerase</fullName>
        <ecNumber evidence="4 13">5.3.4.1</ecNumber>
    </recommendedName>
</protein>
<dbReference type="InterPro" id="IPR036249">
    <property type="entry name" value="Thioredoxin-like_sf"/>
</dbReference>
<dbReference type="FunFam" id="3.40.30.10:FF:000017">
    <property type="entry name" value="Protein disulfide-isomerase A4"/>
    <property type="match status" value="1"/>
</dbReference>